<name>A0A9X1X0L7_9SPHI</name>
<dbReference type="InterPro" id="IPR050583">
    <property type="entry name" value="Mycobacterial_A85_antigen"/>
</dbReference>
<evidence type="ECO:0000313" key="2">
    <source>
        <dbReference type="Proteomes" id="UP001139450"/>
    </source>
</evidence>
<dbReference type="GO" id="GO:0016787">
    <property type="term" value="F:hydrolase activity"/>
    <property type="evidence" value="ECO:0007669"/>
    <property type="project" value="UniProtKB-KW"/>
</dbReference>
<dbReference type="Gene3D" id="3.40.50.1820">
    <property type="entry name" value="alpha/beta hydrolase"/>
    <property type="match status" value="1"/>
</dbReference>
<organism evidence="1 2">
    <name type="scientific">Mucilaginibacter straminoryzae</name>
    <dbReference type="NCBI Taxonomy" id="2932774"/>
    <lineage>
        <taxon>Bacteria</taxon>
        <taxon>Pseudomonadati</taxon>
        <taxon>Bacteroidota</taxon>
        <taxon>Sphingobacteriia</taxon>
        <taxon>Sphingobacteriales</taxon>
        <taxon>Sphingobacteriaceae</taxon>
        <taxon>Mucilaginibacter</taxon>
    </lineage>
</organism>
<keyword evidence="1" id="KW-0378">Hydrolase</keyword>
<sequence length="242" mass="28548">MNRVYHKWFSTELRRNMELLVFGHAGRAVLFFPTRMARFYDYENWRIVEAVKGKLEAGELQLFCVDSIDAESFYNQQITPIERIKRHLQYEKYILNEVLPLIKKENKGDFIEVAGCSMGAYHAVNIALKHPGLFKKVVGMSGRYDLTTAFTDFKDLFDGFKNEDVYYNMPEEFIANLTDERILSQIRKMDITLVVGETDPFIASNRNLSDLLHRKNIVHQLYVWDGDAHRARYWRQMVQLYL</sequence>
<dbReference type="Proteomes" id="UP001139450">
    <property type="component" value="Unassembled WGS sequence"/>
</dbReference>
<dbReference type="InterPro" id="IPR000801">
    <property type="entry name" value="Esterase-like"/>
</dbReference>
<dbReference type="SUPFAM" id="SSF53474">
    <property type="entry name" value="alpha/beta-Hydrolases"/>
    <property type="match status" value="1"/>
</dbReference>
<dbReference type="Pfam" id="PF00756">
    <property type="entry name" value="Esterase"/>
    <property type="match status" value="1"/>
</dbReference>
<gene>
    <name evidence="1" type="ORF">MUY27_04955</name>
</gene>
<dbReference type="PANTHER" id="PTHR48098">
    <property type="entry name" value="ENTEROCHELIN ESTERASE-RELATED"/>
    <property type="match status" value="1"/>
</dbReference>
<comment type="caution">
    <text evidence="1">The sequence shown here is derived from an EMBL/GenBank/DDBJ whole genome shotgun (WGS) entry which is preliminary data.</text>
</comment>
<dbReference type="PANTHER" id="PTHR48098:SF3">
    <property type="entry name" value="IRON(III) ENTEROBACTIN ESTERASE"/>
    <property type="match status" value="1"/>
</dbReference>
<accession>A0A9X1X0L7</accession>
<evidence type="ECO:0000313" key="1">
    <source>
        <dbReference type="EMBL" id="MCJ8209047.1"/>
    </source>
</evidence>
<dbReference type="EMBL" id="JALJEJ010000002">
    <property type="protein sequence ID" value="MCJ8209047.1"/>
    <property type="molecule type" value="Genomic_DNA"/>
</dbReference>
<proteinExistence type="predicted"/>
<protein>
    <submittedName>
        <fullName evidence="1">Alpha/beta hydrolase-fold protein</fullName>
    </submittedName>
</protein>
<keyword evidence="2" id="KW-1185">Reference proteome</keyword>
<dbReference type="InterPro" id="IPR029058">
    <property type="entry name" value="AB_hydrolase_fold"/>
</dbReference>
<dbReference type="AlphaFoldDB" id="A0A9X1X0L7"/>
<dbReference type="RefSeq" id="WP_245128881.1">
    <property type="nucleotide sequence ID" value="NZ_JALJEJ010000002.1"/>
</dbReference>
<reference evidence="1" key="1">
    <citation type="submission" date="2022-04" db="EMBL/GenBank/DDBJ databases">
        <title>Mucilaginibacter sp. RS28 isolated from freshwater.</title>
        <authorList>
            <person name="Ko S.-R."/>
        </authorList>
    </citation>
    <scope>NUCLEOTIDE SEQUENCE</scope>
    <source>
        <strain evidence="1">RS28</strain>
    </source>
</reference>